<keyword evidence="6 10" id="KW-0812">Transmembrane</keyword>
<comment type="similarity">
    <text evidence="3 10">Belongs to the FliL family.</text>
</comment>
<keyword evidence="9 10" id="KW-0472">Membrane</keyword>
<keyword evidence="5 10" id="KW-0145">Chemotaxis</keyword>
<dbReference type="InterPro" id="IPR005503">
    <property type="entry name" value="FliL"/>
</dbReference>
<comment type="function">
    <text evidence="1 10">Controls the rotational direction of flagella during chemotaxis.</text>
</comment>
<dbReference type="GO" id="GO:0071973">
    <property type="term" value="P:bacterial-type flagellum-dependent cell motility"/>
    <property type="evidence" value="ECO:0007669"/>
    <property type="project" value="InterPro"/>
</dbReference>
<evidence type="ECO:0000256" key="1">
    <source>
        <dbReference type="ARBA" id="ARBA00002254"/>
    </source>
</evidence>
<evidence type="ECO:0000256" key="6">
    <source>
        <dbReference type="ARBA" id="ARBA00022692"/>
    </source>
</evidence>
<evidence type="ECO:0000313" key="12">
    <source>
        <dbReference type="Proteomes" id="UP000185783"/>
    </source>
</evidence>
<evidence type="ECO:0000313" key="11">
    <source>
        <dbReference type="EMBL" id="OKL43096.1"/>
    </source>
</evidence>
<dbReference type="RefSeq" id="WP_051269577.1">
    <property type="nucleotide sequence ID" value="NZ_LVVZ01000022.1"/>
</dbReference>
<keyword evidence="8 10" id="KW-1133">Transmembrane helix</keyword>
<name>A0A1U7JEB4_9HYPH</name>
<dbReference type="GO" id="GO:0005886">
    <property type="term" value="C:plasma membrane"/>
    <property type="evidence" value="ECO:0007669"/>
    <property type="project" value="UniProtKB-SubCell"/>
</dbReference>
<evidence type="ECO:0000256" key="4">
    <source>
        <dbReference type="ARBA" id="ARBA00022475"/>
    </source>
</evidence>
<evidence type="ECO:0000256" key="5">
    <source>
        <dbReference type="ARBA" id="ARBA00022500"/>
    </source>
</evidence>
<protein>
    <recommendedName>
        <fullName evidence="10">Flagellar protein FliL</fullName>
    </recommendedName>
</protein>
<evidence type="ECO:0000256" key="9">
    <source>
        <dbReference type="ARBA" id="ARBA00023136"/>
    </source>
</evidence>
<gene>
    <name evidence="11" type="ORF">A3843_15315</name>
</gene>
<keyword evidence="12" id="KW-1185">Reference proteome</keyword>
<proteinExistence type="inferred from homology"/>
<evidence type="ECO:0000256" key="10">
    <source>
        <dbReference type="RuleBase" id="RU364125"/>
    </source>
</evidence>
<sequence length="162" mass="17889">MIGGLLKRQSSLIETVIAFVVVTLVALGSGYILGDKLVTTVHDTLLAEREVEQEGIVNPIYAEESQILSLNPIVTNLLSSSENWIRIEASLVIETARLGDMDRDVLAKEIEQDLLVYARTLGPRQLEGSRGLLRLKDDLNERARMRGGDAVHELVLESVVIQ</sequence>
<dbReference type="GO" id="GO:0009425">
    <property type="term" value="C:bacterial-type flagellum basal body"/>
    <property type="evidence" value="ECO:0007669"/>
    <property type="project" value="InterPro"/>
</dbReference>
<reference evidence="11 12" key="1">
    <citation type="submission" date="2016-03" db="EMBL/GenBank/DDBJ databases">
        <title>Genome sequence of Nesiotobacter sp. nov., a moderately halophilic alphaproteobacterium isolated from the Yellow Sea, China.</title>
        <authorList>
            <person name="Zhang G."/>
            <person name="Zhang R."/>
        </authorList>
    </citation>
    <scope>NUCLEOTIDE SEQUENCE [LARGE SCALE GENOMIC DNA]</scope>
    <source>
        <strain evidence="11 12">WB1-6</strain>
    </source>
</reference>
<evidence type="ECO:0000256" key="8">
    <source>
        <dbReference type="ARBA" id="ARBA00022989"/>
    </source>
</evidence>
<comment type="subcellular location">
    <subcellularLocation>
        <location evidence="10">Cell inner membrane</location>
    </subcellularLocation>
    <subcellularLocation>
        <location evidence="2">Cell membrane</location>
        <topology evidence="2">Single-pass membrane protein</topology>
    </subcellularLocation>
</comment>
<evidence type="ECO:0000256" key="3">
    <source>
        <dbReference type="ARBA" id="ARBA00008281"/>
    </source>
</evidence>
<organism evidence="11 12">
    <name type="scientific">Pseudovibrio exalbescens</name>
    <dbReference type="NCBI Taxonomy" id="197461"/>
    <lineage>
        <taxon>Bacteria</taxon>
        <taxon>Pseudomonadati</taxon>
        <taxon>Pseudomonadota</taxon>
        <taxon>Alphaproteobacteria</taxon>
        <taxon>Hyphomicrobiales</taxon>
        <taxon>Stappiaceae</taxon>
        <taxon>Pseudovibrio</taxon>
    </lineage>
</organism>
<evidence type="ECO:0000256" key="7">
    <source>
        <dbReference type="ARBA" id="ARBA00022779"/>
    </source>
</evidence>
<dbReference type="EMBL" id="LVVZ01000022">
    <property type="protein sequence ID" value="OKL43096.1"/>
    <property type="molecule type" value="Genomic_DNA"/>
</dbReference>
<accession>A0A1U7JEB4</accession>
<dbReference type="Proteomes" id="UP000185783">
    <property type="component" value="Unassembled WGS sequence"/>
</dbReference>
<keyword evidence="7 10" id="KW-0283">Flagellar rotation</keyword>
<comment type="caution">
    <text evidence="11">The sequence shown here is derived from an EMBL/GenBank/DDBJ whole genome shotgun (WGS) entry which is preliminary data.</text>
</comment>
<dbReference type="AlphaFoldDB" id="A0A1U7JEB4"/>
<dbReference type="Pfam" id="PF03748">
    <property type="entry name" value="FliL"/>
    <property type="match status" value="1"/>
</dbReference>
<feature type="transmembrane region" description="Helical" evidence="10">
    <location>
        <begin position="12"/>
        <end position="33"/>
    </location>
</feature>
<dbReference type="STRING" id="197461.A3843_15315"/>
<keyword evidence="4" id="KW-1003">Cell membrane</keyword>
<evidence type="ECO:0000256" key="2">
    <source>
        <dbReference type="ARBA" id="ARBA00004162"/>
    </source>
</evidence>
<dbReference type="GO" id="GO:0006935">
    <property type="term" value="P:chemotaxis"/>
    <property type="evidence" value="ECO:0007669"/>
    <property type="project" value="UniProtKB-KW"/>
</dbReference>
<keyword evidence="10" id="KW-0997">Cell inner membrane</keyword>